<name>A0A371BD52_9BRAD</name>
<dbReference type="Proteomes" id="UP000263993">
    <property type="component" value="Unassembled WGS sequence"/>
</dbReference>
<keyword evidence="2" id="KW-1185">Reference proteome</keyword>
<sequence length="72" mass="8387">MNAATRDILRKVETWPEEDQNELAALAREIEARRTGVYVLSDEEKAAIAEARREPFVSDEEMAQFWKRHGVR</sequence>
<evidence type="ECO:0000313" key="2">
    <source>
        <dbReference type="Proteomes" id="UP000263993"/>
    </source>
</evidence>
<proteinExistence type="predicted"/>
<reference evidence="2" key="1">
    <citation type="submission" date="2018-08" db="EMBL/GenBank/DDBJ databases">
        <authorList>
            <person name="Kim S.-J."/>
            <person name="Jung G.-Y."/>
        </authorList>
    </citation>
    <scope>NUCLEOTIDE SEQUENCE [LARGE SCALE GENOMIC DNA]</scope>
    <source>
        <strain evidence="2">GY_H</strain>
    </source>
</reference>
<accession>A0A371BD52</accession>
<dbReference type="AlphaFoldDB" id="A0A371BD52"/>
<evidence type="ECO:0008006" key="3">
    <source>
        <dbReference type="Google" id="ProtNLM"/>
    </source>
</evidence>
<gene>
    <name evidence="1" type="ORF">DXH78_13675</name>
</gene>
<dbReference type="EMBL" id="QRGO01000001">
    <property type="protein sequence ID" value="RDV05529.1"/>
    <property type="molecule type" value="Genomic_DNA"/>
</dbReference>
<evidence type="ECO:0000313" key="1">
    <source>
        <dbReference type="EMBL" id="RDV05529.1"/>
    </source>
</evidence>
<organism evidence="1 2">
    <name type="scientific">Undibacter mobilis</name>
    <dbReference type="NCBI Taxonomy" id="2292256"/>
    <lineage>
        <taxon>Bacteria</taxon>
        <taxon>Pseudomonadati</taxon>
        <taxon>Pseudomonadota</taxon>
        <taxon>Alphaproteobacteria</taxon>
        <taxon>Hyphomicrobiales</taxon>
        <taxon>Nitrobacteraceae</taxon>
        <taxon>Undibacter</taxon>
    </lineage>
</organism>
<comment type="caution">
    <text evidence="1">The sequence shown here is derived from an EMBL/GenBank/DDBJ whole genome shotgun (WGS) entry which is preliminary data.</text>
</comment>
<protein>
    <recommendedName>
        <fullName evidence="3">Addiction module component</fullName>
    </recommendedName>
</protein>
<dbReference type="RefSeq" id="WP_115517553.1">
    <property type="nucleotide sequence ID" value="NZ_QRGO01000001.1"/>
</dbReference>